<organism evidence="1 2">
    <name type="scientific">Clavibacter nebraskensis</name>
    <dbReference type="NCBI Taxonomy" id="31963"/>
    <lineage>
        <taxon>Bacteria</taxon>
        <taxon>Bacillati</taxon>
        <taxon>Actinomycetota</taxon>
        <taxon>Actinomycetes</taxon>
        <taxon>Micrococcales</taxon>
        <taxon>Microbacteriaceae</taxon>
        <taxon>Clavibacter</taxon>
    </lineage>
</organism>
<reference evidence="1" key="1">
    <citation type="submission" date="2021-11" db="EMBL/GenBank/DDBJ databases">
        <authorList>
            <person name="Li G."/>
            <person name="Jia Q."/>
            <person name="Yang F."/>
            <person name="Zhang C."/>
            <person name="Singh A."/>
            <person name="Lorenz A.J."/>
            <person name="Jackson-Ziems T."/>
            <person name="Vidaver A."/>
            <person name="Alfano J.R."/>
        </authorList>
    </citation>
    <scope>NUCLEOTIDE SEQUENCE</scope>
    <source>
        <strain evidence="1">CNK-2</strain>
    </source>
</reference>
<dbReference type="RefSeq" id="WP_172638681.1">
    <property type="nucleotide sequence ID" value="NZ_CP033722.2"/>
</dbReference>
<proteinExistence type="predicted"/>
<gene>
    <name evidence="1" type="ORF">LIV34_002409</name>
</gene>
<protein>
    <submittedName>
        <fullName evidence="1">Uncharacterized protein</fullName>
    </submittedName>
</protein>
<name>A0ABY4MMQ4_9MICO</name>
<dbReference type="EMBL" id="CP086345">
    <property type="protein sequence ID" value="UQB04561.1"/>
    <property type="molecule type" value="Genomic_DNA"/>
</dbReference>
<evidence type="ECO:0000313" key="2">
    <source>
        <dbReference type="Proteomes" id="UP001056208"/>
    </source>
</evidence>
<dbReference type="GeneID" id="92984762"/>
<evidence type="ECO:0000313" key="1">
    <source>
        <dbReference type="EMBL" id="UQB04561.1"/>
    </source>
</evidence>
<sequence length="319" mass="31234">MLDGVRVPTPGVGVPAVGVGVPAVGVGVPTGGVGVGAVGVGVGVGAVGVGVGAVGVGVGVGVGAVGVGVGAVGVGAGVVGSTVGVALGVAVGVGVTTAVTKLLMFVAQVTVAPPPLPDPLHWLTETRSAEVTVDVGTVQVTRPAAPPPLPERLHCVTSAPVVLETGLQAVPPAAPSVAEPTHWFTVAGVVVLSPTMLLVMSTLQMTLLPPPFATPLHWSTAVMMIPSRCDTVVVQRGAAPAAPAHTRVVTVDDPVCVATFNSFTTVTSHSTWSPPPLGVSLHWDVVVGETAADADCICPVTPTTATSAMSAAPAVARTR</sequence>
<dbReference type="Proteomes" id="UP001056208">
    <property type="component" value="Chromosome"/>
</dbReference>
<keyword evidence="2" id="KW-1185">Reference proteome</keyword>
<accession>A0ABY4MMQ4</accession>